<dbReference type="SMART" id="SM00065">
    <property type="entry name" value="GAF"/>
    <property type="match status" value="1"/>
</dbReference>
<comment type="caution">
    <text evidence="2">The sequence shown here is derived from an EMBL/GenBank/DDBJ whole genome shotgun (WGS) entry which is preliminary data.</text>
</comment>
<dbReference type="PANTHER" id="PTHR43102">
    <property type="entry name" value="SLR1143 PROTEIN"/>
    <property type="match status" value="1"/>
</dbReference>
<dbReference type="InterPro" id="IPR035965">
    <property type="entry name" value="PAS-like_dom_sf"/>
</dbReference>
<evidence type="ECO:0000313" key="2">
    <source>
        <dbReference type="EMBL" id="PPU48454.1"/>
    </source>
</evidence>
<dbReference type="SUPFAM" id="SSF55781">
    <property type="entry name" value="GAF domain-like"/>
    <property type="match status" value="1"/>
</dbReference>
<proteinExistence type="predicted"/>
<evidence type="ECO:0000313" key="3">
    <source>
        <dbReference type="Proteomes" id="UP000238908"/>
    </source>
</evidence>
<dbReference type="GO" id="GO:0016301">
    <property type="term" value="F:kinase activity"/>
    <property type="evidence" value="ECO:0007669"/>
    <property type="project" value="UniProtKB-KW"/>
</dbReference>
<dbReference type="AlphaFoldDB" id="A0A2S7BT81"/>
<dbReference type="SUPFAM" id="SSF55785">
    <property type="entry name" value="PYP-like sensor domain (PAS domain)"/>
    <property type="match status" value="1"/>
</dbReference>
<dbReference type="InterPro" id="IPR003018">
    <property type="entry name" value="GAF"/>
</dbReference>
<protein>
    <submittedName>
        <fullName evidence="2">Histidine kinase</fullName>
    </submittedName>
</protein>
<keyword evidence="2" id="KW-0418">Kinase</keyword>
<organism evidence="2 3">
    <name type="scientific">Xanthomonas dyei</name>
    <dbReference type="NCBI Taxonomy" id="743699"/>
    <lineage>
        <taxon>Bacteria</taxon>
        <taxon>Pseudomonadati</taxon>
        <taxon>Pseudomonadota</taxon>
        <taxon>Gammaproteobacteria</taxon>
        <taxon>Lysobacterales</taxon>
        <taxon>Lysobacteraceae</taxon>
        <taxon>Xanthomonas</taxon>
    </lineage>
</organism>
<dbReference type="EMBL" id="MDEE01000083">
    <property type="protein sequence ID" value="PPU48454.1"/>
    <property type="molecule type" value="Genomic_DNA"/>
</dbReference>
<evidence type="ECO:0000259" key="1">
    <source>
        <dbReference type="SMART" id="SM00065"/>
    </source>
</evidence>
<dbReference type="Proteomes" id="UP000238908">
    <property type="component" value="Unassembled WGS sequence"/>
</dbReference>
<dbReference type="Pfam" id="PF01590">
    <property type="entry name" value="GAF"/>
    <property type="match status" value="1"/>
</dbReference>
<name>A0A2S7BT81_9XANT</name>
<keyword evidence="2" id="KW-0808">Transferase</keyword>
<dbReference type="InterPro" id="IPR000014">
    <property type="entry name" value="PAS"/>
</dbReference>
<gene>
    <name evidence="2" type="ORF">XdyCFBP7245_22885</name>
</gene>
<dbReference type="Gene3D" id="3.30.450.20">
    <property type="entry name" value="PAS domain"/>
    <property type="match status" value="1"/>
</dbReference>
<feature type="domain" description="GAF" evidence="1">
    <location>
        <begin position="26"/>
        <end position="168"/>
    </location>
</feature>
<dbReference type="PANTHER" id="PTHR43102:SF2">
    <property type="entry name" value="GAF DOMAIN-CONTAINING PROTEIN"/>
    <property type="match status" value="1"/>
</dbReference>
<reference evidence="2 3" key="1">
    <citation type="submission" date="2016-08" db="EMBL/GenBank/DDBJ databases">
        <authorList>
            <person name="Seilhamer J.J."/>
        </authorList>
    </citation>
    <scope>NUCLEOTIDE SEQUENCE [LARGE SCALE GENOMIC DNA]</scope>
    <source>
        <strain evidence="2 3">CFBP7245</strain>
    </source>
</reference>
<dbReference type="InterPro" id="IPR029016">
    <property type="entry name" value="GAF-like_dom_sf"/>
</dbReference>
<sequence>MLIAPYPQNEQARLRLLRQLDILDTPAESVLDEVTHALAQGLDVPIALISLVDGDRQWFKSKIGLDACQTSRDVSFCAHALSADEPLIVNDALMDERFADNPLVQGPPYIRFYAGVPLRGENGLAIGTLCAIDAKPKEINAEEIKLLRQLASKVSGLIFSRLNDGALLARSKQKGFEISPVAMAVFDGGGRVTAVNSAFCRLLEKPANTLESCNASALWSNDSGDFLSLQHCAGSGAAFPVRVLSGEHVTGRRAWLRVVEDEDYSASFVALLFVEEDISQWGGHE</sequence>
<accession>A0A2S7BT81</accession>
<dbReference type="RefSeq" id="WP_104617664.1">
    <property type="nucleotide sequence ID" value="NZ_CP167817.1"/>
</dbReference>
<dbReference type="Pfam" id="PF13188">
    <property type="entry name" value="PAS_8"/>
    <property type="match status" value="1"/>
</dbReference>
<dbReference type="Gene3D" id="3.30.450.40">
    <property type="match status" value="1"/>
</dbReference>